<sequence length="155" mass="17019">MRPTRPVVLVVLFLAVGVLTWTGLRIWVDTGRSEPDLVWRTVVTLSLLAIAVLGIGWPVRQWVRGEKQRRIDALRAARTAALAKAGSHAGAALAGFFTGYVVQFLPTFAIAARRDQLWIALVDLLVSVLLLIAGLVVERWCRVPEDEDTPPTTLA</sequence>
<feature type="transmembrane region" description="Helical" evidence="1">
    <location>
        <begin position="80"/>
        <end position="105"/>
    </location>
</feature>
<feature type="transmembrane region" description="Helical" evidence="1">
    <location>
        <begin position="39"/>
        <end position="59"/>
    </location>
</feature>
<feature type="transmembrane region" description="Helical" evidence="1">
    <location>
        <begin position="7"/>
        <end position="27"/>
    </location>
</feature>
<proteinExistence type="predicted"/>
<dbReference type="Pfam" id="PF11377">
    <property type="entry name" value="DUF3180"/>
    <property type="match status" value="1"/>
</dbReference>
<evidence type="ECO:0000313" key="2">
    <source>
        <dbReference type="EMBL" id="MFB9377509.1"/>
    </source>
</evidence>
<dbReference type="EMBL" id="JBHMDM010000005">
    <property type="protein sequence ID" value="MFB9377509.1"/>
    <property type="molecule type" value="Genomic_DNA"/>
</dbReference>
<protein>
    <submittedName>
        <fullName evidence="2">DUF3180 domain-containing protein</fullName>
    </submittedName>
</protein>
<reference evidence="2 3" key="1">
    <citation type="submission" date="2024-09" db="EMBL/GenBank/DDBJ databases">
        <authorList>
            <person name="Sun Q."/>
            <person name="Mori K."/>
        </authorList>
    </citation>
    <scope>NUCLEOTIDE SEQUENCE [LARGE SCALE GENOMIC DNA]</scope>
    <source>
        <strain evidence="2 3">TISTR 1856</strain>
    </source>
</reference>
<gene>
    <name evidence="2" type="ORF">ACFFVI_11050</name>
</gene>
<dbReference type="RefSeq" id="WP_380138993.1">
    <property type="nucleotide sequence ID" value="NZ_JBHLUI010000010.1"/>
</dbReference>
<keyword evidence="1" id="KW-0472">Membrane</keyword>
<dbReference type="Proteomes" id="UP001589748">
    <property type="component" value="Unassembled WGS sequence"/>
</dbReference>
<accession>A0ABV5LTT2</accession>
<comment type="caution">
    <text evidence="2">The sequence shown here is derived from an EMBL/GenBank/DDBJ whole genome shotgun (WGS) entry which is preliminary data.</text>
</comment>
<keyword evidence="1" id="KW-0812">Transmembrane</keyword>
<evidence type="ECO:0000313" key="3">
    <source>
        <dbReference type="Proteomes" id="UP001589748"/>
    </source>
</evidence>
<keyword evidence="3" id="KW-1185">Reference proteome</keyword>
<dbReference type="InterPro" id="IPR021517">
    <property type="entry name" value="DUF3180"/>
</dbReference>
<organism evidence="2 3">
    <name type="scientific">Kineococcus gynurae</name>
    <dbReference type="NCBI Taxonomy" id="452979"/>
    <lineage>
        <taxon>Bacteria</taxon>
        <taxon>Bacillati</taxon>
        <taxon>Actinomycetota</taxon>
        <taxon>Actinomycetes</taxon>
        <taxon>Kineosporiales</taxon>
        <taxon>Kineosporiaceae</taxon>
        <taxon>Kineococcus</taxon>
    </lineage>
</organism>
<keyword evidence="1" id="KW-1133">Transmembrane helix</keyword>
<evidence type="ECO:0000256" key="1">
    <source>
        <dbReference type="SAM" id="Phobius"/>
    </source>
</evidence>
<feature type="transmembrane region" description="Helical" evidence="1">
    <location>
        <begin position="117"/>
        <end position="137"/>
    </location>
</feature>
<name>A0ABV5LTT2_9ACTN</name>